<dbReference type="RefSeq" id="WP_343751653.1">
    <property type="nucleotide sequence ID" value="NZ_BAAADM010000030.1"/>
</dbReference>
<evidence type="ECO:0000313" key="15">
    <source>
        <dbReference type="EMBL" id="GAA0435868.1"/>
    </source>
</evidence>
<comment type="function">
    <text evidence="12">Catalyzes the reversible phosphatidyl group transfer from one phosphatidylglycerol molecule to another to form cardiolipin (CL) (diphosphatidylglycerol) and glycerol.</text>
</comment>
<dbReference type="EMBL" id="BAAADM010000030">
    <property type="protein sequence ID" value="GAA0435868.1"/>
    <property type="molecule type" value="Genomic_DNA"/>
</dbReference>
<name>A0ABN0Z701_9BACI</name>
<evidence type="ECO:0000256" key="10">
    <source>
        <dbReference type="ARBA" id="ARBA00023209"/>
    </source>
</evidence>
<dbReference type="PANTHER" id="PTHR21248">
    <property type="entry name" value="CARDIOLIPIN SYNTHASE"/>
    <property type="match status" value="1"/>
</dbReference>
<comment type="caution">
    <text evidence="15">The sequence shown here is derived from an EMBL/GenBank/DDBJ whole genome shotgun (WGS) entry which is preliminary data.</text>
</comment>
<dbReference type="EC" id="2.7.8.-" evidence="12 13"/>
<evidence type="ECO:0000256" key="5">
    <source>
        <dbReference type="ARBA" id="ARBA00022692"/>
    </source>
</evidence>
<feature type="transmembrane region" description="Helical" evidence="12">
    <location>
        <begin position="34"/>
        <end position="54"/>
    </location>
</feature>
<feature type="domain" description="PLD phosphodiesterase" evidence="14">
    <location>
        <begin position="217"/>
        <end position="244"/>
    </location>
</feature>
<keyword evidence="4 12" id="KW-0808">Transferase</keyword>
<dbReference type="Gene3D" id="3.30.870.10">
    <property type="entry name" value="Endonuclease Chain A"/>
    <property type="match status" value="2"/>
</dbReference>
<keyword evidence="2 12" id="KW-1003">Cell membrane</keyword>
<protein>
    <recommendedName>
        <fullName evidence="12 13">Cardiolipin synthase</fullName>
        <shortName evidence="12">CL synthase</shortName>
        <ecNumber evidence="12 13">2.7.8.-</ecNumber>
    </recommendedName>
</protein>
<dbReference type="Proteomes" id="UP001501459">
    <property type="component" value="Unassembled WGS sequence"/>
</dbReference>
<feature type="transmembrane region" description="Helical" evidence="12">
    <location>
        <begin position="6"/>
        <end position="25"/>
    </location>
</feature>
<evidence type="ECO:0000256" key="6">
    <source>
        <dbReference type="ARBA" id="ARBA00022737"/>
    </source>
</evidence>
<dbReference type="InterPro" id="IPR001736">
    <property type="entry name" value="PLipase_D/transphosphatidylase"/>
</dbReference>
<evidence type="ECO:0000256" key="9">
    <source>
        <dbReference type="ARBA" id="ARBA00023136"/>
    </source>
</evidence>
<dbReference type="InterPro" id="IPR022924">
    <property type="entry name" value="Cardiolipin_synthase"/>
</dbReference>
<keyword evidence="5 12" id="KW-0812">Transmembrane</keyword>
<evidence type="ECO:0000259" key="14">
    <source>
        <dbReference type="PROSITE" id="PS50035"/>
    </source>
</evidence>
<keyword evidence="7 12" id="KW-1133">Transmembrane helix</keyword>
<evidence type="ECO:0000256" key="12">
    <source>
        <dbReference type="HAMAP-Rule" id="MF_01916"/>
    </source>
</evidence>
<evidence type="ECO:0000256" key="11">
    <source>
        <dbReference type="ARBA" id="ARBA00023264"/>
    </source>
</evidence>
<keyword evidence="9 12" id="KW-0472">Membrane</keyword>
<feature type="domain" description="PLD phosphodiesterase" evidence="14">
    <location>
        <begin position="393"/>
        <end position="420"/>
    </location>
</feature>
<evidence type="ECO:0000256" key="2">
    <source>
        <dbReference type="ARBA" id="ARBA00022475"/>
    </source>
</evidence>
<evidence type="ECO:0000313" key="16">
    <source>
        <dbReference type="Proteomes" id="UP001501459"/>
    </source>
</evidence>
<dbReference type="Pfam" id="PF13091">
    <property type="entry name" value="PLDc_2"/>
    <property type="match status" value="2"/>
</dbReference>
<feature type="active site" evidence="12">
    <location>
        <position position="400"/>
    </location>
</feature>
<keyword evidence="11 12" id="KW-1208">Phospholipid metabolism</keyword>
<dbReference type="InterPro" id="IPR030874">
    <property type="entry name" value="Cardiolipin_synth_Firmi"/>
</dbReference>
<dbReference type="InterPro" id="IPR025202">
    <property type="entry name" value="PLD-like_dom"/>
</dbReference>
<evidence type="ECO:0000256" key="8">
    <source>
        <dbReference type="ARBA" id="ARBA00023098"/>
    </source>
</evidence>
<dbReference type="HAMAP" id="MF_01916">
    <property type="entry name" value="Cardiolipin_synth_Cls"/>
    <property type="match status" value="1"/>
</dbReference>
<dbReference type="SMART" id="SM00155">
    <property type="entry name" value="PLDc"/>
    <property type="match status" value="2"/>
</dbReference>
<dbReference type="CDD" id="cd09112">
    <property type="entry name" value="PLDc_CLS_2"/>
    <property type="match status" value="1"/>
</dbReference>
<gene>
    <name evidence="15" type="primary">cls_2</name>
    <name evidence="15" type="ORF">GCM10008983_10630</name>
</gene>
<keyword evidence="8 12" id="KW-0443">Lipid metabolism</keyword>
<keyword evidence="3 12" id="KW-0444">Lipid biosynthesis</keyword>
<dbReference type="PANTHER" id="PTHR21248:SF22">
    <property type="entry name" value="PHOSPHOLIPASE D"/>
    <property type="match status" value="1"/>
</dbReference>
<evidence type="ECO:0000256" key="13">
    <source>
        <dbReference type="NCBIfam" id="TIGR04265"/>
    </source>
</evidence>
<comment type="subcellular location">
    <subcellularLocation>
        <location evidence="1 12">Cell membrane</location>
        <topology evidence="1 12">Multi-pass membrane protein</topology>
    </subcellularLocation>
</comment>
<dbReference type="SUPFAM" id="SSF56024">
    <property type="entry name" value="Phospholipase D/nuclease"/>
    <property type="match status" value="2"/>
</dbReference>
<keyword evidence="16" id="KW-1185">Reference proteome</keyword>
<evidence type="ECO:0000256" key="4">
    <source>
        <dbReference type="ARBA" id="ARBA00022679"/>
    </source>
</evidence>
<feature type="active site" evidence="12">
    <location>
        <position position="229"/>
    </location>
</feature>
<dbReference type="PROSITE" id="PS50035">
    <property type="entry name" value="PLD"/>
    <property type="match status" value="2"/>
</dbReference>
<sequence length="480" mass="55427">MGVWSLFVWGILVFNIALALTIIFLERKDATSTWAWLMVLMFIPIAGFILYLIFGRRISRERIFTWDTKSKLGVKTSVQNQLRAMEENRFSFKHKGLTAYKNLFYMHLHNDDAIFTQDNSVRIFTDGEEKFSALLDDLEHAQDHIHLLYYTLRHDQLGMSIANILIKKVQQGIDVRVLYDDLGSRGISKKFVRRLRNAGIEIESFFPAKIPKINLKINYRNHRKLAIIDGQIGYIGGFNIGDEYLGHNKKFGYWRDTHLRICGDAVAQMQTRFVLDWNQASRNDIPYDKRYYDYEPCGDVGVQIVSSGPDSEWEQIKNGYIKMIMSAKEYVYIQTPYFIPDESLQDTLRIAALSGVDIKLMIPSKPDHMFVYWATMSYVGDLLKAGAEVYIYQKGFLHAKTIIVDGKIASVGTANIDVRSFRLNFEVNAFLYDQGLAERLLDAYKNDIAVSTQMTRKLYLTRSLGIRFKESISRLLSPIL</sequence>
<dbReference type="CDD" id="cd09110">
    <property type="entry name" value="PLDc_CLS_1"/>
    <property type="match status" value="1"/>
</dbReference>
<comment type="catalytic activity">
    <reaction evidence="12">
        <text>2 a 1,2-diacyl-sn-glycero-3-phospho-(1'-sn-glycerol) = a cardiolipin + glycerol</text>
        <dbReference type="Rhea" id="RHEA:31451"/>
        <dbReference type="ChEBI" id="CHEBI:17754"/>
        <dbReference type="ChEBI" id="CHEBI:62237"/>
        <dbReference type="ChEBI" id="CHEBI:64716"/>
    </reaction>
</comment>
<feature type="active site" evidence="12">
    <location>
        <position position="405"/>
    </location>
</feature>
<dbReference type="InterPro" id="IPR027379">
    <property type="entry name" value="CLS_N"/>
</dbReference>
<feature type="active site" evidence="12">
    <location>
        <position position="224"/>
    </location>
</feature>
<organism evidence="15 16">
    <name type="scientific">Lentibacillus halophilus</name>
    <dbReference type="NCBI Taxonomy" id="295065"/>
    <lineage>
        <taxon>Bacteria</taxon>
        <taxon>Bacillati</taxon>
        <taxon>Bacillota</taxon>
        <taxon>Bacilli</taxon>
        <taxon>Bacillales</taxon>
        <taxon>Bacillaceae</taxon>
        <taxon>Lentibacillus</taxon>
    </lineage>
</organism>
<feature type="active site" evidence="12">
    <location>
        <position position="222"/>
    </location>
</feature>
<evidence type="ECO:0000256" key="1">
    <source>
        <dbReference type="ARBA" id="ARBA00004651"/>
    </source>
</evidence>
<evidence type="ECO:0000256" key="3">
    <source>
        <dbReference type="ARBA" id="ARBA00022516"/>
    </source>
</evidence>
<dbReference type="Pfam" id="PF13396">
    <property type="entry name" value="PLDc_N"/>
    <property type="match status" value="1"/>
</dbReference>
<reference evidence="15 16" key="1">
    <citation type="journal article" date="2019" name="Int. J. Syst. Evol. Microbiol.">
        <title>The Global Catalogue of Microorganisms (GCM) 10K type strain sequencing project: providing services to taxonomists for standard genome sequencing and annotation.</title>
        <authorList>
            <consortium name="The Broad Institute Genomics Platform"/>
            <consortium name="The Broad Institute Genome Sequencing Center for Infectious Disease"/>
            <person name="Wu L."/>
            <person name="Ma J."/>
        </authorList>
    </citation>
    <scope>NUCLEOTIDE SEQUENCE [LARGE SCALE GENOMIC DNA]</scope>
    <source>
        <strain evidence="15 16">JCM 12149</strain>
    </source>
</reference>
<keyword evidence="6" id="KW-0677">Repeat</keyword>
<comment type="similarity">
    <text evidence="12">Belongs to the phospholipase D family. Cardiolipin synthase subfamily.</text>
</comment>
<keyword evidence="10 12" id="KW-0594">Phospholipid biosynthesis</keyword>
<proteinExistence type="inferred from homology"/>
<dbReference type="NCBIfam" id="TIGR04265">
    <property type="entry name" value="bac_cardiolipin"/>
    <property type="match status" value="1"/>
</dbReference>
<evidence type="ECO:0000256" key="7">
    <source>
        <dbReference type="ARBA" id="ARBA00022989"/>
    </source>
</evidence>
<accession>A0ABN0Z701</accession>
<feature type="active site" evidence="12">
    <location>
        <position position="398"/>
    </location>
</feature>